<feature type="domain" description="Na+/H+ antiporter NhaC-like C-terminal" evidence="10">
    <location>
        <begin position="153"/>
        <end position="441"/>
    </location>
</feature>
<keyword evidence="3" id="KW-0050">Antiport</keyword>
<feature type="transmembrane region" description="Helical" evidence="9">
    <location>
        <begin position="397"/>
        <end position="416"/>
    </location>
</feature>
<evidence type="ECO:0000256" key="6">
    <source>
        <dbReference type="ARBA" id="ARBA00022989"/>
    </source>
</evidence>
<comment type="similarity">
    <text evidence="8">Belongs to the NhaC Na(+)/H(+) (TC 2.A.35) antiporter family.</text>
</comment>
<evidence type="ECO:0000256" key="9">
    <source>
        <dbReference type="SAM" id="Phobius"/>
    </source>
</evidence>
<dbReference type="RefSeq" id="WP_194702390.1">
    <property type="nucleotide sequence ID" value="NZ_JADKNH010000008.1"/>
</dbReference>
<evidence type="ECO:0000256" key="7">
    <source>
        <dbReference type="ARBA" id="ARBA00023136"/>
    </source>
</evidence>
<feature type="transmembrane region" description="Helical" evidence="9">
    <location>
        <begin position="227"/>
        <end position="245"/>
    </location>
</feature>
<feature type="transmembrane region" description="Helical" evidence="9">
    <location>
        <begin position="67"/>
        <end position="91"/>
    </location>
</feature>
<accession>A0ABR9ZUK2</accession>
<comment type="caution">
    <text evidence="11">The sequence shown here is derived from an EMBL/GenBank/DDBJ whole genome shotgun (WGS) entry which is preliminary data.</text>
</comment>
<evidence type="ECO:0000256" key="5">
    <source>
        <dbReference type="ARBA" id="ARBA00022692"/>
    </source>
</evidence>
<keyword evidence="5 9" id="KW-0812">Transmembrane</keyword>
<evidence type="ECO:0000256" key="3">
    <source>
        <dbReference type="ARBA" id="ARBA00022449"/>
    </source>
</evidence>
<dbReference type="PANTHER" id="PTHR33451:SF3">
    <property type="entry name" value="MALATE-2H(+)_NA(+)-LACTATE ANTIPORTER"/>
    <property type="match status" value="1"/>
</dbReference>
<feature type="transmembrane region" description="Helical" evidence="9">
    <location>
        <begin position="252"/>
        <end position="271"/>
    </location>
</feature>
<proteinExistence type="inferred from homology"/>
<feature type="transmembrane region" description="Helical" evidence="9">
    <location>
        <begin position="103"/>
        <end position="122"/>
    </location>
</feature>
<sequence>MIHQKWGIFIAVVFIVSIVTCLSLGITLLYGFLVTLVITSVLLKANGIELKKTLSYVLEGIGHAKSIYFVILMIGVNVALWIASGIVPSMIYFGFSIVNHVNFILFAFLATGIFALFIGTGLGSLSTIGVAIFSLGISAGMPKALLSGAILSGAYVADRLSPISALVNFTTETVGVSFKTYFAKTIKLMLPALFLTAIIYLVMSMNIESTLTDTAISEYKEVLSNAFVISGWFFVVPIVVLILSLMGFKSNLTLGFGLISSILIAIFIQHVPMTELVRFMYSGFHTDSQVDLIRSLQIGGGRSMIEVIFIIMGGISMSTVFEKCGWIKPLVDAVTQNSKTKSALYLRTSLMSIGLDALTCDQTVGIIIPGRNLKEAFLEHNLDEGDLAALIANSGTALAPLMPWNVNAIIILAIIGVPAVEFAPFMIFNFLTILWILFYTFLRENSEKIKVRAKIEP</sequence>
<feature type="transmembrane region" description="Helical" evidence="9">
    <location>
        <begin position="188"/>
        <end position="207"/>
    </location>
</feature>
<dbReference type="PANTHER" id="PTHR33451">
    <property type="entry name" value="MALATE-2H(+)/NA(+)-LACTATE ANTIPORTER"/>
    <property type="match status" value="1"/>
</dbReference>
<organism evidence="11 12">
    <name type="scientific">Fusibacter ferrireducens</name>
    <dbReference type="NCBI Taxonomy" id="2785058"/>
    <lineage>
        <taxon>Bacteria</taxon>
        <taxon>Bacillati</taxon>
        <taxon>Bacillota</taxon>
        <taxon>Clostridia</taxon>
        <taxon>Eubacteriales</taxon>
        <taxon>Eubacteriales Family XII. Incertae Sedis</taxon>
        <taxon>Fusibacter</taxon>
    </lineage>
</organism>
<evidence type="ECO:0000313" key="12">
    <source>
        <dbReference type="Proteomes" id="UP000614200"/>
    </source>
</evidence>
<evidence type="ECO:0000313" key="11">
    <source>
        <dbReference type="EMBL" id="MBF4694147.1"/>
    </source>
</evidence>
<protein>
    <recommendedName>
        <fullName evidence="10">Na+/H+ antiporter NhaC-like C-terminal domain-containing protein</fullName>
    </recommendedName>
</protein>
<name>A0ABR9ZUK2_9FIRM</name>
<feature type="transmembrane region" description="Helical" evidence="9">
    <location>
        <begin position="7"/>
        <end position="33"/>
    </location>
</feature>
<dbReference type="Proteomes" id="UP000614200">
    <property type="component" value="Unassembled WGS sequence"/>
</dbReference>
<evidence type="ECO:0000256" key="2">
    <source>
        <dbReference type="ARBA" id="ARBA00022448"/>
    </source>
</evidence>
<evidence type="ECO:0000259" key="10">
    <source>
        <dbReference type="Pfam" id="PF03553"/>
    </source>
</evidence>
<keyword evidence="12" id="KW-1185">Reference proteome</keyword>
<feature type="transmembrane region" description="Helical" evidence="9">
    <location>
        <begin position="303"/>
        <end position="321"/>
    </location>
</feature>
<gene>
    <name evidence="11" type="ORF">ISU02_13580</name>
</gene>
<comment type="subcellular location">
    <subcellularLocation>
        <location evidence="1">Cell membrane</location>
        <topology evidence="1">Multi-pass membrane protein</topology>
    </subcellularLocation>
</comment>
<reference evidence="11 12" key="1">
    <citation type="submission" date="2020-11" db="EMBL/GenBank/DDBJ databases">
        <title>Fusibacter basophilias sp. nov.</title>
        <authorList>
            <person name="Qiu D."/>
        </authorList>
    </citation>
    <scope>NUCLEOTIDE SEQUENCE [LARGE SCALE GENOMIC DNA]</scope>
    <source>
        <strain evidence="11 12">Q10-2</strain>
    </source>
</reference>
<feature type="transmembrane region" description="Helical" evidence="9">
    <location>
        <begin position="422"/>
        <end position="442"/>
    </location>
</feature>
<dbReference type="InterPro" id="IPR018461">
    <property type="entry name" value="Na/H_Antiport_NhaC-like_C"/>
</dbReference>
<dbReference type="InterPro" id="IPR052180">
    <property type="entry name" value="NhaC_Na-H+_Antiporter"/>
</dbReference>
<evidence type="ECO:0000256" key="4">
    <source>
        <dbReference type="ARBA" id="ARBA00022475"/>
    </source>
</evidence>
<keyword evidence="7 9" id="KW-0472">Membrane</keyword>
<dbReference type="Pfam" id="PF03553">
    <property type="entry name" value="Na_H_antiporter"/>
    <property type="match status" value="1"/>
</dbReference>
<keyword evidence="4" id="KW-1003">Cell membrane</keyword>
<evidence type="ECO:0000256" key="1">
    <source>
        <dbReference type="ARBA" id="ARBA00004651"/>
    </source>
</evidence>
<feature type="transmembrane region" description="Helical" evidence="9">
    <location>
        <begin position="128"/>
        <end position="151"/>
    </location>
</feature>
<dbReference type="EMBL" id="JADKNH010000008">
    <property type="protein sequence ID" value="MBF4694147.1"/>
    <property type="molecule type" value="Genomic_DNA"/>
</dbReference>
<keyword evidence="6 9" id="KW-1133">Transmembrane helix</keyword>
<keyword evidence="2" id="KW-0813">Transport</keyword>
<evidence type="ECO:0000256" key="8">
    <source>
        <dbReference type="ARBA" id="ARBA00038435"/>
    </source>
</evidence>